<organism evidence="4 5">
    <name type="scientific">Daphnia pulex</name>
    <name type="common">Water flea</name>
    <dbReference type="NCBI Taxonomy" id="6669"/>
    <lineage>
        <taxon>Eukaryota</taxon>
        <taxon>Metazoa</taxon>
        <taxon>Ecdysozoa</taxon>
        <taxon>Arthropoda</taxon>
        <taxon>Crustacea</taxon>
        <taxon>Branchiopoda</taxon>
        <taxon>Diplostraca</taxon>
        <taxon>Cladocera</taxon>
        <taxon>Anomopoda</taxon>
        <taxon>Daphniidae</taxon>
        <taxon>Daphnia</taxon>
    </lineage>
</organism>
<protein>
    <recommendedName>
        <fullName evidence="6">Guanylate cyclase domain-containing protein</fullName>
    </recommendedName>
</protein>
<dbReference type="eggNOG" id="KOG3619">
    <property type="taxonomic scope" value="Eukaryota"/>
</dbReference>
<keyword evidence="1" id="KW-0547">Nucleotide-binding</keyword>
<evidence type="ECO:0000256" key="1">
    <source>
        <dbReference type="ARBA" id="ARBA00022741"/>
    </source>
</evidence>
<dbReference type="HOGENOM" id="CLU_1444176_0_0_1"/>
<reference evidence="4 5" key="1">
    <citation type="journal article" date="2011" name="Science">
        <title>The ecoresponsive genome of Daphnia pulex.</title>
        <authorList>
            <person name="Colbourne J.K."/>
            <person name="Pfrender M.E."/>
            <person name="Gilbert D."/>
            <person name="Thomas W.K."/>
            <person name="Tucker A."/>
            <person name="Oakley T.H."/>
            <person name="Tokishita S."/>
            <person name="Aerts A."/>
            <person name="Arnold G.J."/>
            <person name="Basu M.K."/>
            <person name="Bauer D.J."/>
            <person name="Caceres C.E."/>
            <person name="Carmel L."/>
            <person name="Casola C."/>
            <person name="Choi J.H."/>
            <person name="Detter J.C."/>
            <person name="Dong Q."/>
            <person name="Dusheyko S."/>
            <person name="Eads B.D."/>
            <person name="Frohlich T."/>
            <person name="Geiler-Samerotte K.A."/>
            <person name="Gerlach D."/>
            <person name="Hatcher P."/>
            <person name="Jogdeo S."/>
            <person name="Krijgsveld J."/>
            <person name="Kriventseva E.V."/>
            <person name="Kultz D."/>
            <person name="Laforsch C."/>
            <person name="Lindquist E."/>
            <person name="Lopez J."/>
            <person name="Manak J.R."/>
            <person name="Muller J."/>
            <person name="Pangilinan J."/>
            <person name="Patwardhan R.P."/>
            <person name="Pitluck S."/>
            <person name="Pritham E.J."/>
            <person name="Rechtsteiner A."/>
            <person name="Rho M."/>
            <person name="Rogozin I.B."/>
            <person name="Sakarya O."/>
            <person name="Salamov A."/>
            <person name="Schaack S."/>
            <person name="Shapiro H."/>
            <person name="Shiga Y."/>
            <person name="Skalitzky C."/>
            <person name="Smith Z."/>
            <person name="Souvorov A."/>
            <person name="Sung W."/>
            <person name="Tang Z."/>
            <person name="Tsuchiya D."/>
            <person name="Tu H."/>
            <person name="Vos H."/>
            <person name="Wang M."/>
            <person name="Wolf Y.I."/>
            <person name="Yamagata H."/>
            <person name="Yamada T."/>
            <person name="Ye Y."/>
            <person name="Shaw J.R."/>
            <person name="Andrews J."/>
            <person name="Crease T.J."/>
            <person name="Tang H."/>
            <person name="Lucas S.M."/>
            <person name="Robertson H.M."/>
            <person name="Bork P."/>
            <person name="Koonin E.V."/>
            <person name="Zdobnov E.M."/>
            <person name="Grigoriev I.V."/>
            <person name="Lynch M."/>
            <person name="Boore J.L."/>
        </authorList>
    </citation>
    <scope>NUCLEOTIDE SEQUENCE [LARGE SCALE GENOMIC DNA]</scope>
</reference>
<feature type="transmembrane region" description="Helical" evidence="3">
    <location>
        <begin position="16"/>
        <end position="39"/>
    </location>
</feature>
<dbReference type="Proteomes" id="UP000000305">
    <property type="component" value="Unassembled WGS sequence"/>
</dbReference>
<evidence type="ECO:0000313" key="4">
    <source>
        <dbReference type="EMBL" id="EFX67347.1"/>
    </source>
</evidence>
<dbReference type="EMBL" id="GL732679">
    <property type="protein sequence ID" value="EFX67347.1"/>
    <property type="molecule type" value="Genomic_DNA"/>
</dbReference>
<sequence length="199" mass="22825">MSVAFGFYRIHFTLKLSFYAAALALAILQTLQAFVILQIYDSREECLFCKASPSVQPELIHALYLLTILMILHAADRQIEFIYRLDYVRQRQLANEKDEAYTTGIVNKMLLLKILPHHVVTNCITIHEEHKRVAVMFASIPHFMDYFAENDIDDGGLRYLEVLNSTSACLMRCHSRNPSPVLRKSKFWAASVLTSVRNG</sequence>
<evidence type="ECO:0000256" key="2">
    <source>
        <dbReference type="ARBA" id="ARBA00023239"/>
    </source>
</evidence>
<keyword evidence="2" id="KW-0456">Lyase</keyword>
<dbReference type="GO" id="GO:0016829">
    <property type="term" value="F:lyase activity"/>
    <property type="evidence" value="ECO:0007669"/>
    <property type="project" value="UniProtKB-KW"/>
</dbReference>
<keyword evidence="3" id="KW-1133">Transmembrane helix</keyword>
<dbReference type="AlphaFoldDB" id="E9HLH3"/>
<dbReference type="OrthoDB" id="2107370at2759"/>
<proteinExistence type="predicted"/>
<dbReference type="GO" id="GO:0000166">
    <property type="term" value="F:nucleotide binding"/>
    <property type="evidence" value="ECO:0007669"/>
    <property type="project" value="UniProtKB-KW"/>
</dbReference>
<name>E9HLH3_DAPPU</name>
<dbReference type="PANTHER" id="PTHR45627">
    <property type="entry name" value="ADENYLATE CYCLASE TYPE 1"/>
    <property type="match status" value="1"/>
</dbReference>
<gene>
    <name evidence="4" type="ORF">DAPPUDRAFT_331099</name>
</gene>
<feature type="transmembrane region" description="Helical" evidence="3">
    <location>
        <begin position="59"/>
        <end position="75"/>
    </location>
</feature>
<dbReference type="InParanoid" id="E9HLH3"/>
<dbReference type="KEGG" id="dpx:DAPPUDRAFT_331099"/>
<dbReference type="STRING" id="6669.E9HLH3"/>
<dbReference type="PhylomeDB" id="E9HLH3"/>
<keyword evidence="5" id="KW-1185">Reference proteome</keyword>
<evidence type="ECO:0000313" key="5">
    <source>
        <dbReference type="Proteomes" id="UP000000305"/>
    </source>
</evidence>
<evidence type="ECO:0008006" key="6">
    <source>
        <dbReference type="Google" id="ProtNLM"/>
    </source>
</evidence>
<keyword evidence="3" id="KW-0472">Membrane</keyword>
<dbReference type="PANTHER" id="PTHR45627:SF12">
    <property type="entry name" value="ADENYLATE CYCLASE TYPE 2"/>
    <property type="match status" value="1"/>
</dbReference>
<evidence type="ECO:0000256" key="3">
    <source>
        <dbReference type="SAM" id="Phobius"/>
    </source>
</evidence>
<accession>E9HLH3</accession>
<keyword evidence="3" id="KW-0812">Transmembrane</keyword>